<reference evidence="2" key="1">
    <citation type="submission" date="2016-06" db="EMBL/GenBank/DDBJ databases">
        <authorList>
            <person name="Varghese N."/>
            <person name="Submissions Spin"/>
        </authorList>
    </citation>
    <scope>NUCLEOTIDE SEQUENCE [LARGE SCALE GENOMIC DNA]</scope>
    <source>
        <strain evidence="2">DSM 45161</strain>
    </source>
</reference>
<protein>
    <submittedName>
        <fullName evidence="1">Uncharacterized protein</fullName>
    </submittedName>
</protein>
<evidence type="ECO:0000313" key="2">
    <source>
        <dbReference type="Proteomes" id="UP000198215"/>
    </source>
</evidence>
<proteinExistence type="predicted"/>
<accession>A0A1C5JPS6</accession>
<organism evidence="1 2">
    <name type="scientific">Micromonospora coxensis</name>
    <dbReference type="NCBI Taxonomy" id="356852"/>
    <lineage>
        <taxon>Bacteria</taxon>
        <taxon>Bacillati</taxon>
        <taxon>Actinomycetota</taxon>
        <taxon>Actinomycetes</taxon>
        <taxon>Micromonosporales</taxon>
        <taxon>Micromonosporaceae</taxon>
        <taxon>Micromonospora</taxon>
    </lineage>
</organism>
<keyword evidence="2" id="KW-1185">Reference proteome</keyword>
<dbReference type="Proteomes" id="UP000198215">
    <property type="component" value="Chromosome I"/>
</dbReference>
<name>A0A1C5JPS6_9ACTN</name>
<evidence type="ECO:0000313" key="1">
    <source>
        <dbReference type="EMBL" id="SCG72483.1"/>
    </source>
</evidence>
<sequence>MASDSEQPRLWKVVVALSATERRKDEICDRIVDLICADPNHEGPCDTPWALHVVDGDSLGRGERRRLQAEIDDTMAG</sequence>
<dbReference type="EMBL" id="LT607753">
    <property type="protein sequence ID" value="SCG72483.1"/>
    <property type="molecule type" value="Genomic_DNA"/>
</dbReference>
<dbReference type="RefSeq" id="WP_157745080.1">
    <property type="nucleotide sequence ID" value="NZ_LT607753.1"/>
</dbReference>
<gene>
    <name evidence="1" type="ORF">GA0070614_5006</name>
</gene>
<dbReference type="OrthoDB" id="4311068at2"/>
<dbReference type="AlphaFoldDB" id="A0A1C5JPS6"/>